<evidence type="ECO:0000313" key="1">
    <source>
        <dbReference type="EMBL" id="QDV48008.1"/>
    </source>
</evidence>
<reference evidence="1 2" key="1">
    <citation type="submission" date="2019-03" db="EMBL/GenBank/DDBJ databases">
        <title>Deep-cultivation of Planctomycetes and their phenomic and genomic characterization uncovers novel biology.</title>
        <authorList>
            <person name="Wiegand S."/>
            <person name="Jogler M."/>
            <person name="Boedeker C."/>
            <person name="Pinto D."/>
            <person name="Vollmers J."/>
            <person name="Rivas-Marin E."/>
            <person name="Kohn T."/>
            <person name="Peeters S.H."/>
            <person name="Heuer A."/>
            <person name="Rast P."/>
            <person name="Oberbeckmann S."/>
            <person name="Bunk B."/>
            <person name="Jeske O."/>
            <person name="Meyerdierks A."/>
            <person name="Storesund J.E."/>
            <person name="Kallscheuer N."/>
            <person name="Luecker S."/>
            <person name="Lage O.M."/>
            <person name="Pohl T."/>
            <person name="Merkel B.J."/>
            <person name="Hornburger P."/>
            <person name="Mueller R.-W."/>
            <person name="Bruemmer F."/>
            <person name="Labrenz M."/>
            <person name="Spormann A.M."/>
            <person name="Op den Camp H."/>
            <person name="Overmann J."/>
            <person name="Amann R."/>
            <person name="Jetten M.S.M."/>
            <person name="Mascher T."/>
            <person name="Medema M.H."/>
            <person name="Devos D.P."/>
            <person name="Kaster A.-K."/>
            <person name="Ovreas L."/>
            <person name="Rohde M."/>
            <person name="Galperin M.Y."/>
            <person name="Jogler C."/>
        </authorList>
    </citation>
    <scope>NUCLEOTIDE SEQUENCE [LARGE SCALE GENOMIC DNA]</scope>
    <source>
        <strain evidence="1 2">Enr17</strain>
    </source>
</reference>
<dbReference type="RefSeq" id="WP_145305224.1">
    <property type="nucleotide sequence ID" value="NZ_CP037452.1"/>
</dbReference>
<gene>
    <name evidence="1" type="ORF">Enr17x_00170</name>
</gene>
<dbReference type="AlphaFoldDB" id="A0A518I4P2"/>
<evidence type="ECO:0000313" key="2">
    <source>
        <dbReference type="Proteomes" id="UP000318313"/>
    </source>
</evidence>
<dbReference type="KEGG" id="gfm:Enr17x_00170"/>
<name>A0A518I4P2_9PLAN</name>
<accession>A0A518I4P2</accession>
<organism evidence="1 2">
    <name type="scientific">Gimesia fumaroli</name>
    <dbReference type="NCBI Taxonomy" id="2527976"/>
    <lineage>
        <taxon>Bacteria</taxon>
        <taxon>Pseudomonadati</taxon>
        <taxon>Planctomycetota</taxon>
        <taxon>Planctomycetia</taxon>
        <taxon>Planctomycetales</taxon>
        <taxon>Planctomycetaceae</taxon>
        <taxon>Gimesia</taxon>
    </lineage>
</organism>
<dbReference type="Proteomes" id="UP000318313">
    <property type="component" value="Chromosome"/>
</dbReference>
<keyword evidence="2" id="KW-1185">Reference proteome</keyword>
<sequence>MSTIYERCWRKEKCIRILGRRACASATACIRILDEGGRLKIELQLGNNRIKRDLLDTCYPAYEAGIARLNVCTREIRIVGGRLRSVKLTAELCIGTRLLGRRIEKCWTLINGVVSFGFVPFRDLQSEIDEEFKIDSGMQESFDLANDDLVAIVLDDSDSDDDGLIRPYALWGARVLNNYPEPVQVWTGEPTPSTGGEHFFFVDGNGGVSPDDVDADHVRSPSGQWWKCGEDFFGRRTVIVERSGDVRNAECPTNGPNQSCT</sequence>
<dbReference type="EMBL" id="CP037452">
    <property type="protein sequence ID" value="QDV48008.1"/>
    <property type="molecule type" value="Genomic_DNA"/>
</dbReference>
<protein>
    <submittedName>
        <fullName evidence="1">Uncharacterized protein</fullName>
    </submittedName>
</protein>
<proteinExistence type="predicted"/>